<dbReference type="Pfam" id="PF02909">
    <property type="entry name" value="TetR_C_1"/>
    <property type="match status" value="1"/>
</dbReference>
<evidence type="ECO:0000313" key="6">
    <source>
        <dbReference type="EMBL" id="QIS06122.1"/>
    </source>
</evidence>
<dbReference type="Pfam" id="PF00440">
    <property type="entry name" value="TetR_N"/>
    <property type="match status" value="1"/>
</dbReference>
<evidence type="ECO:0000313" key="7">
    <source>
        <dbReference type="Proteomes" id="UP000501705"/>
    </source>
</evidence>
<dbReference type="PROSITE" id="PS50977">
    <property type="entry name" value="HTH_TETR_2"/>
    <property type="match status" value="1"/>
</dbReference>
<accession>A0A6G9XYV6</accession>
<evidence type="ECO:0000259" key="5">
    <source>
        <dbReference type="PROSITE" id="PS50977"/>
    </source>
</evidence>
<dbReference type="InterPro" id="IPR009057">
    <property type="entry name" value="Homeodomain-like_sf"/>
</dbReference>
<dbReference type="SUPFAM" id="SSF46689">
    <property type="entry name" value="Homeodomain-like"/>
    <property type="match status" value="1"/>
</dbReference>
<reference evidence="6 7" key="1">
    <citation type="journal article" date="2019" name="ACS Chem. Biol.">
        <title>Identification and Mobilization of a Cryptic Antibiotic Biosynthesis Gene Locus from a Human-Pathogenic Nocardia Isolate.</title>
        <authorList>
            <person name="Herisse M."/>
            <person name="Ishida K."/>
            <person name="Porter J.L."/>
            <person name="Howden B."/>
            <person name="Hertweck C."/>
            <person name="Stinear T.P."/>
            <person name="Pidot S.J."/>
        </authorList>
    </citation>
    <scope>NUCLEOTIDE SEQUENCE [LARGE SCALE GENOMIC DNA]</scope>
    <source>
        <strain evidence="6 7">AUSMDU00024985</strain>
    </source>
</reference>
<sequence length="238" mass="25935">MTDSPQSAALVWTKQRRVPSRRAPSVERIVRTAVEIADAEGLDAVSMRRVATALGSGTASLYRYVACRDDLLDLMIDAVHGAAPPPELTGDWRADLRAVAEHTRATLIRHPWLGAELTGRPALGANSLRLHDIALTAAGAFTRDIDLAAAVVDTVQAYVFGAVAHQLAEERARRRTGRTEAEWRQSVAPYLRSVLDSGAYPEFGRRVREAGDPDPAQRFAFGLECVLDGIATRSRNQL</sequence>
<dbReference type="InterPro" id="IPR050109">
    <property type="entry name" value="HTH-type_TetR-like_transc_reg"/>
</dbReference>
<evidence type="ECO:0000256" key="4">
    <source>
        <dbReference type="PROSITE-ProRule" id="PRU00335"/>
    </source>
</evidence>
<dbReference type="InterPro" id="IPR004111">
    <property type="entry name" value="Repressor_TetR_C"/>
</dbReference>
<dbReference type="RefSeq" id="WP_167465169.1">
    <property type="nucleotide sequence ID" value="NZ_CP046171.1"/>
</dbReference>
<dbReference type="SUPFAM" id="SSF48498">
    <property type="entry name" value="Tetracyclin repressor-like, C-terminal domain"/>
    <property type="match status" value="1"/>
</dbReference>
<proteinExistence type="predicted"/>
<evidence type="ECO:0000256" key="2">
    <source>
        <dbReference type="ARBA" id="ARBA00023125"/>
    </source>
</evidence>
<protein>
    <submittedName>
        <fullName evidence="6">TetR family transcriptional regulator</fullName>
    </submittedName>
</protein>
<dbReference type="PANTHER" id="PTHR30055:SF151">
    <property type="entry name" value="TRANSCRIPTIONAL REGULATORY PROTEIN"/>
    <property type="match status" value="1"/>
</dbReference>
<dbReference type="EMBL" id="CP046171">
    <property type="protein sequence ID" value="QIS06122.1"/>
    <property type="molecule type" value="Genomic_DNA"/>
</dbReference>
<dbReference type="PANTHER" id="PTHR30055">
    <property type="entry name" value="HTH-TYPE TRANSCRIPTIONAL REGULATOR RUTR"/>
    <property type="match status" value="1"/>
</dbReference>
<dbReference type="AlphaFoldDB" id="A0A6G9XYV6"/>
<dbReference type="GO" id="GO:0000976">
    <property type="term" value="F:transcription cis-regulatory region binding"/>
    <property type="evidence" value="ECO:0007669"/>
    <property type="project" value="TreeGrafter"/>
</dbReference>
<dbReference type="Gene3D" id="1.10.357.10">
    <property type="entry name" value="Tetracycline Repressor, domain 2"/>
    <property type="match status" value="1"/>
</dbReference>
<organism evidence="6 7">
    <name type="scientific">Nocardia brasiliensis</name>
    <dbReference type="NCBI Taxonomy" id="37326"/>
    <lineage>
        <taxon>Bacteria</taxon>
        <taxon>Bacillati</taxon>
        <taxon>Actinomycetota</taxon>
        <taxon>Actinomycetes</taxon>
        <taxon>Mycobacteriales</taxon>
        <taxon>Nocardiaceae</taxon>
        <taxon>Nocardia</taxon>
    </lineage>
</organism>
<keyword evidence="1" id="KW-0805">Transcription regulation</keyword>
<dbReference type="GO" id="GO:0045892">
    <property type="term" value="P:negative regulation of DNA-templated transcription"/>
    <property type="evidence" value="ECO:0007669"/>
    <property type="project" value="InterPro"/>
</dbReference>
<dbReference type="GO" id="GO:0003700">
    <property type="term" value="F:DNA-binding transcription factor activity"/>
    <property type="evidence" value="ECO:0007669"/>
    <property type="project" value="TreeGrafter"/>
</dbReference>
<dbReference type="InterPro" id="IPR001647">
    <property type="entry name" value="HTH_TetR"/>
</dbReference>
<keyword evidence="2 4" id="KW-0238">DNA-binding</keyword>
<dbReference type="Gene3D" id="1.10.10.60">
    <property type="entry name" value="Homeodomain-like"/>
    <property type="match status" value="1"/>
</dbReference>
<evidence type="ECO:0000256" key="3">
    <source>
        <dbReference type="ARBA" id="ARBA00023163"/>
    </source>
</evidence>
<name>A0A6G9XYV6_NOCBR</name>
<keyword evidence="3" id="KW-0804">Transcription</keyword>
<dbReference type="Proteomes" id="UP000501705">
    <property type="component" value="Chromosome"/>
</dbReference>
<feature type="domain" description="HTH tetR-type" evidence="5">
    <location>
        <begin position="23"/>
        <end position="83"/>
    </location>
</feature>
<gene>
    <name evidence="6" type="ORF">F5X71_30845</name>
</gene>
<evidence type="ECO:0000256" key="1">
    <source>
        <dbReference type="ARBA" id="ARBA00023015"/>
    </source>
</evidence>
<feature type="DNA-binding region" description="H-T-H motif" evidence="4">
    <location>
        <begin position="46"/>
        <end position="65"/>
    </location>
</feature>
<dbReference type="InterPro" id="IPR036271">
    <property type="entry name" value="Tet_transcr_reg_TetR-rel_C_sf"/>
</dbReference>